<proteinExistence type="predicted"/>
<dbReference type="InterPro" id="IPR024395">
    <property type="entry name" value="CLASP_N_dom"/>
</dbReference>
<keyword evidence="9" id="KW-1185">Reference proteome</keyword>
<feature type="compositionally biased region" description="Low complexity" evidence="6">
    <location>
        <begin position="359"/>
        <end position="375"/>
    </location>
</feature>
<organism evidence="8 9">
    <name type="scientific">Amphibalanus amphitrite</name>
    <name type="common">Striped barnacle</name>
    <name type="synonym">Balanus amphitrite</name>
    <dbReference type="NCBI Taxonomy" id="1232801"/>
    <lineage>
        <taxon>Eukaryota</taxon>
        <taxon>Metazoa</taxon>
        <taxon>Ecdysozoa</taxon>
        <taxon>Arthropoda</taxon>
        <taxon>Crustacea</taxon>
        <taxon>Multicrustacea</taxon>
        <taxon>Cirripedia</taxon>
        <taxon>Thoracica</taxon>
        <taxon>Thoracicalcarea</taxon>
        <taxon>Balanomorpha</taxon>
        <taxon>Balanoidea</taxon>
        <taxon>Balanidae</taxon>
        <taxon>Amphibalaninae</taxon>
        <taxon>Amphibalanus</taxon>
    </lineage>
</organism>
<dbReference type="GO" id="GO:0005815">
    <property type="term" value="C:microtubule organizing center"/>
    <property type="evidence" value="ECO:0007669"/>
    <property type="project" value="TreeGrafter"/>
</dbReference>
<feature type="region of interest" description="Disordered" evidence="6">
    <location>
        <begin position="770"/>
        <end position="856"/>
    </location>
</feature>
<gene>
    <name evidence="8" type="primary">CLASP2</name>
    <name evidence="8" type="ORF">FJT64_006241</name>
</gene>
<dbReference type="GO" id="GO:0005881">
    <property type="term" value="C:cytoplasmic microtubule"/>
    <property type="evidence" value="ECO:0007669"/>
    <property type="project" value="TreeGrafter"/>
</dbReference>
<feature type="region of interest" description="Disordered" evidence="6">
    <location>
        <begin position="251"/>
        <end position="384"/>
    </location>
</feature>
<dbReference type="GO" id="GO:0008017">
    <property type="term" value="F:microtubule binding"/>
    <property type="evidence" value="ECO:0007669"/>
    <property type="project" value="TreeGrafter"/>
</dbReference>
<dbReference type="GO" id="GO:0045180">
    <property type="term" value="C:basal cortex"/>
    <property type="evidence" value="ECO:0007669"/>
    <property type="project" value="TreeGrafter"/>
</dbReference>
<feature type="compositionally biased region" description="Polar residues" evidence="6">
    <location>
        <begin position="218"/>
        <end position="228"/>
    </location>
</feature>
<feature type="domain" description="TOG" evidence="7">
    <location>
        <begin position="901"/>
        <end position="1138"/>
    </location>
</feature>
<dbReference type="GO" id="GO:0005876">
    <property type="term" value="C:spindle microtubule"/>
    <property type="evidence" value="ECO:0007669"/>
    <property type="project" value="TreeGrafter"/>
</dbReference>
<comment type="subcellular location">
    <subcellularLocation>
        <location evidence="1">Cytoplasm</location>
        <location evidence="1">Cytoskeleton</location>
    </subcellularLocation>
</comment>
<dbReference type="GO" id="GO:1902903">
    <property type="term" value="P:regulation of supramolecular fiber organization"/>
    <property type="evidence" value="ECO:0007669"/>
    <property type="project" value="UniProtKB-ARBA"/>
</dbReference>
<feature type="compositionally biased region" description="Low complexity" evidence="6">
    <location>
        <begin position="143"/>
        <end position="174"/>
    </location>
</feature>
<evidence type="ECO:0000256" key="3">
    <source>
        <dbReference type="ARBA" id="ARBA00022737"/>
    </source>
</evidence>
<dbReference type="SMART" id="SM01349">
    <property type="entry name" value="TOG"/>
    <property type="match status" value="2"/>
</dbReference>
<protein>
    <submittedName>
        <fullName evidence="8">CLIP-associating protein 2</fullName>
    </submittedName>
</protein>
<dbReference type="GO" id="GO:0000776">
    <property type="term" value="C:kinetochore"/>
    <property type="evidence" value="ECO:0007669"/>
    <property type="project" value="TreeGrafter"/>
</dbReference>
<dbReference type="InterPro" id="IPR016024">
    <property type="entry name" value="ARM-type_fold"/>
</dbReference>
<feature type="repeat" description="HEAT" evidence="5">
    <location>
        <begin position="1075"/>
        <end position="1113"/>
    </location>
</feature>
<evidence type="ECO:0000256" key="5">
    <source>
        <dbReference type="PROSITE-ProRule" id="PRU00103"/>
    </source>
</evidence>
<feature type="compositionally biased region" description="Basic and acidic residues" evidence="6">
    <location>
        <begin position="834"/>
        <end position="849"/>
    </location>
</feature>
<dbReference type="PANTHER" id="PTHR21567:SF9">
    <property type="entry name" value="CLIP-ASSOCIATING PROTEIN"/>
    <property type="match status" value="1"/>
</dbReference>
<dbReference type="Pfam" id="PF12348">
    <property type="entry name" value="CLASP_N"/>
    <property type="match status" value="1"/>
</dbReference>
<dbReference type="PROSITE" id="PS50077">
    <property type="entry name" value="HEAT_REPEAT"/>
    <property type="match status" value="1"/>
</dbReference>
<keyword evidence="3" id="KW-0677">Repeat</keyword>
<dbReference type="OrthoDB" id="10261556at2759"/>
<feature type="compositionally biased region" description="Polar residues" evidence="6">
    <location>
        <begin position="128"/>
        <end position="138"/>
    </location>
</feature>
<dbReference type="EMBL" id="VIIS01001573">
    <property type="protein sequence ID" value="KAF0296311.1"/>
    <property type="molecule type" value="Genomic_DNA"/>
</dbReference>
<dbReference type="InterPro" id="IPR021133">
    <property type="entry name" value="HEAT_type_2"/>
</dbReference>
<dbReference type="GO" id="GO:0031110">
    <property type="term" value="P:regulation of microtubule polymerization or depolymerization"/>
    <property type="evidence" value="ECO:0007669"/>
    <property type="project" value="UniProtKB-ARBA"/>
</dbReference>
<feature type="domain" description="TOG" evidence="7">
    <location>
        <begin position="526"/>
        <end position="755"/>
    </location>
</feature>
<dbReference type="GO" id="GO:0072686">
    <property type="term" value="C:mitotic spindle"/>
    <property type="evidence" value="ECO:0007669"/>
    <property type="project" value="TreeGrafter"/>
</dbReference>
<dbReference type="InterPro" id="IPR011989">
    <property type="entry name" value="ARM-like"/>
</dbReference>
<keyword evidence="4" id="KW-0206">Cytoskeleton</keyword>
<evidence type="ECO:0000256" key="4">
    <source>
        <dbReference type="ARBA" id="ARBA00023212"/>
    </source>
</evidence>
<evidence type="ECO:0000313" key="9">
    <source>
        <dbReference type="Proteomes" id="UP000440578"/>
    </source>
</evidence>
<dbReference type="InterPro" id="IPR034085">
    <property type="entry name" value="TOG"/>
</dbReference>
<dbReference type="Gene3D" id="1.25.10.10">
    <property type="entry name" value="Leucine-rich Repeat Variant"/>
    <property type="match status" value="3"/>
</dbReference>
<comment type="caution">
    <text evidence="8">The sequence shown here is derived from an EMBL/GenBank/DDBJ whole genome shotgun (WGS) entry which is preliminary data.</text>
</comment>
<dbReference type="AlphaFoldDB" id="A0A6A4W3C1"/>
<sequence length="1149" mass="124523">MSTSGVVAIRFIIQNTHYARLIPIITGQLSSKSREIRRACCEFLEQLLTSWPTQALERHVAVIQEAVRKGVSDADSEARAVSRRYNGGKQGGEGRAYWGFADHFKEQADSLLNSLDSQHKKLLAGEMSKSSSNNSLTGPSAIRVSHAAPVSSRSRASSRAGSQENLSSRTTSLPRRSHIPQPSPPKPDRGAYYTPPKPDRGAYYTPPKPDRGGGESATAGQSPASYRSTSAIDLQAAQRARARAQYAAAQRMRVGSGVSLPRPRKLTAASPARGPPPAAAGSTESPRTPRNRGRRVTQSQPGSRSGSPSSRLSYATYTSAAAGSPGDAHTAGRTRRRSGIPRSTGTSREPSPHRLPAVGAAGSAGSARSRSIAGGTEAVHGRPVTVHKILQQSREAESALADALSDDDAFNEPLSLSDGALLDAPAAPGVPVAAEPRAPVRSVSSMGAGCAPVGRWRAARPAGAGSQATTRTPRPFRSFDDHSDESETSSVCSERSYESANRREYASGWHGGPPSLSSGRLRDVWEDSGQQDVGEVIASLAATQWADRKDGLLALQAVLRSNRMLTASELKRITEIFTKMFMDTHTKVFSIFLDALQELVVQHHDDLGDWLYVLVTRLLNKLGADLLGSVVQKINKTLDIVRASFPHEQQLHCVFRFLLDQTQTPNTKVKVNTLRYLRAVLDSMDAASFPADDPDLPLAVTKVIGWTTDQKSVDIRNSAKGVVVALFNLNTPHFTRVLSQLSKLYQDTASEVMQQHLRRRASIDQSAALMRARSPGSPMAPSNGGPAGTFPRAGGPRSLTRLRSDPDDTENLNPEEFYRSLRRTTAEIQNYSFDGRDTGPKAEPERDSTSQDSGISQMSLALERTELSSAERTESRSPARLRALGEPAAAPPPAADEPAEPLADEAELVMTVLAELNASHGDRNTPERRNALLAVCRLAKQGSAQLWSEHFRTLLRLLLDNLRDGSGPVRELVLAALTEMLRRDCITPLFHPFIELIFLRVLDAHREPSERDVVRAAEQCAAVLAGRLPAESVVRVLNPLIQTGEYPVNQAAIKTLTRLMEQHSRHLVISCLPEIMPSLLKAYDNTESSVRKAAVFCMVTIHTLCGEEAMQPHLATLNATKLKLLNLYIKRAQTQSNPGTPRTNPGSPK</sequence>
<evidence type="ECO:0000256" key="6">
    <source>
        <dbReference type="SAM" id="MobiDB-lite"/>
    </source>
</evidence>
<dbReference type="Proteomes" id="UP000440578">
    <property type="component" value="Unassembled WGS sequence"/>
</dbReference>
<evidence type="ECO:0000256" key="2">
    <source>
        <dbReference type="ARBA" id="ARBA00022490"/>
    </source>
</evidence>
<reference evidence="8 9" key="1">
    <citation type="submission" date="2019-07" db="EMBL/GenBank/DDBJ databases">
        <title>Draft genome assembly of a fouling barnacle, Amphibalanus amphitrite (Darwin, 1854): The first reference genome for Thecostraca.</title>
        <authorList>
            <person name="Kim W."/>
        </authorList>
    </citation>
    <scope>NUCLEOTIDE SEQUENCE [LARGE SCALE GENOMIC DNA]</scope>
    <source>
        <strain evidence="8">SNU_AA5</strain>
        <tissue evidence="8">Soma without cirri and trophi</tissue>
    </source>
</reference>
<feature type="region of interest" description="Disordered" evidence="6">
    <location>
        <begin position="125"/>
        <end position="228"/>
    </location>
</feature>
<feature type="region of interest" description="Disordered" evidence="6">
    <location>
        <begin position="458"/>
        <end position="497"/>
    </location>
</feature>
<dbReference type="Pfam" id="PF21040">
    <property type="entry name" value="CEP104-like_TOG"/>
    <property type="match status" value="1"/>
</dbReference>
<keyword evidence="2" id="KW-0963">Cytoplasm</keyword>
<feature type="compositionally biased region" description="Low complexity" evidence="6">
    <location>
        <begin position="298"/>
        <end position="322"/>
    </location>
</feature>
<evidence type="ECO:0000259" key="7">
    <source>
        <dbReference type="SMART" id="SM01349"/>
    </source>
</evidence>
<name>A0A6A4W3C1_AMPAM</name>
<evidence type="ECO:0000256" key="1">
    <source>
        <dbReference type="ARBA" id="ARBA00004245"/>
    </source>
</evidence>
<dbReference type="PANTHER" id="PTHR21567">
    <property type="entry name" value="CLASP"/>
    <property type="match status" value="1"/>
</dbReference>
<dbReference type="GO" id="GO:0040001">
    <property type="term" value="P:establishment of mitotic spindle localization"/>
    <property type="evidence" value="ECO:0007669"/>
    <property type="project" value="TreeGrafter"/>
</dbReference>
<dbReference type="GO" id="GO:0090307">
    <property type="term" value="P:mitotic spindle assembly"/>
    <property type="evidence" value="ECO:0007669"/>
    <property type="project" value="TreeGrafter"/>
</dbReference>
<accession>A0A6A4W3C1</accession>
<evidence type="ECO:0000313" key="8">
    <source>
        <dbReference type="EMBL" id="KAF0296311.1"/>
    </source>
</evidence>
<dbReference type="SUPFAM" id="SSF48371">
    <property type="entry name" value="ARM repeat"/>
    <property type="match status" value="1"/>
</dbReference>